<dbReference type="InterPro" id="IPR010281">
    <property type="entry name" value="DUF885"/>
</dbReference>
<name>A0A7W4KET2_9PROT</name>
<protein>
    <submittedName>
        <fullName evidence="2">DUF885 domain-containing protein</fullName>
    </submittedName>
</protein>
<keyword evidence="1" id="KW-0732">Signal</keyword>
<evidence type="ECO:0000256" key="1">
    <source>
        <dbReference type="SAM" id="SignalP"/>
    </source>
</evidence>
<feature type="chain" id="PRO_5031545596" evidence="1">
    <location>
        <begin position="21"/>
        <end position="555"/>
    </location>
</feature>
<keyword evidence="3" id="KW-1185">Reference proteome</keyword>
<sequence>MKTYLLAAPLCGYLLAAALAAPAAADPMPAGEVVSLFDEWRAFAAPARNGGVADYSPASLARWQAGLDRFRRRTAADQARYTDVTSAVDLKLIMAEINGLDFNLRVLRPWARDPSFYATVFAEESDVPAHEAQWADQIDLFAWSWPLDDQGAKDLAARLRTVAPLLDRARTWLATGNAADLWRYGDHALTAQIKALSGLLDGTLRMRTHEGHVPASLVDAPVETRQAAQAALAATQSFRDWVRKQAPGKTGPSGIGIENYNWYMKNVQLVPYDWTEQVALLRRELARAWAGLAEEELHNRGLPPLEKTRSPEAYAAFDQARLTRYIDFLVAKGLIADTPYNRTYLQAQKIGYVPPDKRDFFTNVTALDPVPLYSHDIHWVELARIAHDTNPDPVRRGAPLFNIYAARSEGFATAFEEIVMRSGFYDDEPRGRELVWIMAANRAARGLASLYVQANRITLAEAGKFHASWTPRHYSDPTSALVGFEQLLYLRQPGYGTSYITGKLLLDRLIAARAQATTGSVEAVVPETLQAMYRAGILPWPLVEESLGVTGEVVP</sequence>
<gene>
    <name evidence="2" type="ORF">HLH27_10935</name>
</gene>
<dbReference type="Proteomes" id="UP000540556">
    <property type="component" value="Unassembled WGS sequence"/>
</dbReference>
<evidence type="ECO:0000313" key="3">
    <source>
        <dbReference type="Proteomes" id="UP000540556"/>
    </source>
</evidence>
<dbReference type="AlphaFoldDB" id="A0A7W4KET2"/>
<organism evidence="2 3">
    <name type="scientific">Gluconacetobacter takamatsuzukensis</name>
    <dbReference type="NCBI Taxonomy" id="1286190"/>
    <lineage>
        <taxon>Bacteria</taxon>
        <taxon>Pseudomonadati</taxon>
        <taxon>Pseudomonadota</taxon>
        <taxon>Alphaproteobacteria</taxon>
        <taxon>Acetobacterales</taxon>
        <taxon>Acetobacteraceae</taxon>
        <taxon>Gluconacetobacter</taxon>
    </lineage>
</organism>
<proteinExistence type="predicted"/>
<dbReference type="EMBL" id="JABEQK010000007">
    <property type="protein sequence ID" value="MBB2205530.1"/>
    <property type="molecule type" value="Genomic_DNA"/>
</dbReference>
<accession>A0A7W4KET2</accession>
<feature type="signal peptide" evidence="1">
    <location>
        <begin position="1"/>
        <end position="20"/>
    </location>
</feature>
<reference evidence="2 3" key="1">
    <citation type="submission" date="2020-04" db="EMBL/GenBank/DDBJ databases">
        <title>Description of novel Gluconacetobacter.</title>
        <authorList>
            <person name="Sombolestani A."/>
        </authorList>
    </citation>
    <scope>NUCLEOTIDE SEQUENCE [LARGE SCALE GENOMIC DNA]</scope>
    <source>
        <strain evidence="2 3">LMG 27800</strain>
    </source>
</reference>
<dbReference type="Pfam" id="PF05960">
    <property type="entry name" value="DUF885"/>
    <property type="match status" value="1"/>
</dbReference>
<evidence type="ECO:0000313" key="2">
    <source>
        <dbReference type="EMBL" id="MBB2205530.1"/>
    </source>
</evidence>
<comment type="caution">
    <text evidence="2">The sequence shown here is derived from an EMBL/GenBank/DDBJ whole genome shotgun (WGS) entry which is preliminary data.</text>
</comment>
<dbReference type="RefSeq" id="WP_182950049.1">
    <property type="nucleotide sequence ID" value="NZ_JABEQK010000007.1"/>
</dbReference>